<evidence type="ECO:0000259" key="1">
    <source>
        <dbReference type="Pfam" id="PF13191"/>
    </source>
</evidence>
<dbReference type="InterPro" id="IPR027417">
    <property type="entry name" value="P-loop_NTPase"/>
</dbReference>
<accession>A0A841H2X3</accession>
<comment type="caution">
    <text evidence="2">The sequence shown here is derived from an EMBL/GenBank/DDBJ whole genome shotgun (WGS) entry which is preliminary data.</text>
</comment>
<dbReference type="SUPFAM" id="SSF52540">
    <property type="entry name" value="P-loop containing nucleoside triphosphate hydrolases"/>
    <property type="match status" value="1"/>
</dbReference>
<dbReference type="Pfam" id="PF13191">
    <property type="entry name" value="AAA_16"/>
    <property type="match status" value="1"/>
</dbReference>
<keyword evidence="3" id="KW-1185">Reference proteome</keyword>
<dbReference type="PANTHER" id="PTHR34301:SF8">
    <property type="entry name" value="ATPASE DOMAIN-CONTAINING PROTEIN"/>
    <property type="match status" value="1"/>
</dbReference>
<sequence length="467" mass="52115">MNIHPIDDERLAALITGDLPDEERAEVIRQLAFSPDDLDVLAAAASARLNPFSPTRPISPGMFIGRQEELTRMIEALVHTRSGQPRNFLVVGERGFGKSSLLFYLKALAEGRVSKGFSYLVIDTDVDSSTTQTALLSKIILGLEKKLTESEKTRAFLADLWALVRRIEVAGVSIRDPSHQEDLIANERFAYKLAETIQALTDPDQRLRAHYDGVLLLIDEAENSSPELRLGSFLKLLLGRLDSLGCRHFMIGVAGLPEMLPILRNSHPAALGLFEIIHLQRLKDWESTVIIDKTLEEGNRENGRRTLITASARLRIVRMAQGIPHLLQRFAHAAFDVDEDYFIDDEDVQDGTYNENGALATLGIRYGWTDGYSARALDCRWTLLTKVAAISEQWVDSADITDSIKVSTHEISEAWRRLEDAGLIVRDENLRGHVKLASETLRVLIHLQLSGHARAQVRNFPATNGTS</sequence>
<dbReference type="InterPro" id="IPR041664">
    <property type="entry name" value="AAA_16"/>
</dbReference>
<protein>
    <submittedName>
        <fullName evidence="2">Type II secretory pathway predicted ATPase ExeA</fullName>
    </submittedName>
</protein>
<dbReference type="PANTHER" id="PTHR34301">
    <property type="entry name" value="DNA-BINDING PROTEIN-RELATED"/>
    <property type="match status" value="1"/>
</dbReference>
<name>A0A841H2X3_9BACT</name>
<organism evidence="2 3">
    <name type="scientific">Longimicrobium terrae</name>
    <dbReference type="NCBI Taxonomy" id="1639882"/>
    <lineage>
        <taxon>Bacteria</taxon>
        <taxon>Pseudomonadati</taxon>
        <taxon>Gemmatimonadota</taxon>
        <taxon>Longimicrobiia</taxon>
        <taxon>Longimicrobiales</taxon>
        <taxon>Longimicrobiaceae</taxon>
        <taxon>Longimicrobium</taxon>
    </lineage>
</organism>
<evidence type="ECO:0000313" key="3">
    <source>
        <dbReference type="Proteomes" id="UP000582837"/>
    </source>
</evidence>
<dbReference type="Gene3D" id="3.40.50.300">
    <property type="entry name" value="P-loop containing nucleotide triphosphate hydrolases"/>
    <property type="match status" value="1"/>
</dbReference>
<dbReference type="Proteomes" id="UP000582837">
    <property type="component" value="Unassembled WGS sequence"/>
</dbReference>
<reference evidence="2 3" key="1">
    <citation type="submission" date="2020-08" db="EMBL/GenBank/DDBJ databases">
        <title>Genomic Encyclopedia of Type Strains, Phase IV (KMG-IV): sequencing the most valuable type-strain genomes for metagenomic binning, comparative biology and taxonomic classification.</title>
        <authorList>
            <person name="Goeker M."/>
        </authorList>
    </citation>
    <scope>NUCLEOTIDE SEQUENCE [LARGE SCALE GENOMIC DNA]</scope>
    <source>
        <strain evidence="2 3">DSM 29007</strain>
    </source>
</reference>
<dbReference type="EMBL" id="JACHIA010000014">
    <property type="protein sequence ID" value="MBB6072343.1"/>
    <property type="molecule type" value="Genomic_DNA"/>
</dbReference>
<proteinExistence type="predicted"/>
<dbReference type="AlphaFoldDB" id="A0A841H2X3"/>
<gene>
    <name evidence="2" type="ORF">HNQ61_004005</name>
</gene>
<evidence type="ECO:0000313" key="2">
    <source>
        <dbReference type="EMBL" id="MBB6072343.1"/>
    </source>
</evidence>
<feature type="domain" description="Orc1-like AAA ATPase" evidence="1">
    <location>
        <begin position="63"/>
        <end position="226"/>
    </location>
</feature>
<dbReference type="RefSeq" id="WP_170036534.1">
    <property type="nucleotide sequence ID" value="NZ_JABDTL010000002.1"/>
</dbReference>